<evidence type="ECO:0000256" key="4">
    <source>
        <dbReference type="PROSITE-ProRule" id="PRU01248"/>
    </source>
</evidence>
<dbReference type="Gene3D" id="1.10.150.130">
    <property type="match status" value="1"/>
</dbReference>
<dbReference type="PANTHER" id="PTHR30349:SF81">
    <property type="entry name" value="TYROSINE RECOMBINASE XERC"/>
    <property type="match status" value="1"/>
</dbReference>
<dbReference type="InterPro" id="IPR013762">
    <property type="entry name" value="Integrase-like_cat_sf"/>
</dbReference>
<dbReference type="EMBL" id="FNOK01000042">
    <property type="protein sequence ID" value="SDZ01528.1"/>
    <property type="molecule type" value="Genomic_DNA"/>
</dbReference>
<dbReference type="PANTHER" id="PTHR30349">
    <property type="entry name" value="PHAGE INTEGRASE-RELATED"/>
    <property type="match status" value="1"/>
</dbReference>
<gene>
    <name evidence="7" type="ORF">SAMN05216215_104279</name>
</gene>
<dbReference type="Proteomes" id="UP000199529">
    <property type="component" value="Unassembled WGS sequence"/>
</dbReference>
<dbReference type="CDD" id="cd00397">
    <property type="entry name" value="DNA_BRE_C"/>
    <property type="match status" value="1"/>
</dbReference>
<dbReference type="GO" id="GO:0003677">
    <property type="term" value="F:DNA binding"/>
    <property type="evidence" value="ECO:0007669"/>
    <property type="project" value="UniProtKB-UniRule"/>
</dbReference>
<dbReference type="Pfam" id="PF02899">
    <property type="entry name" value="Phage_int_SAM_1"/>
    <property type="match status" value="1"/>
</dbReference>
<feature type="domain" description="Core-binding (CB)" evidence="6">
    <location>
        <begin position="33"/>
        <end position="140"/>
    </location>
</feature>
<dbReference type="InterPro" id="IPR004107">
    <property type="entry name" value="Integrase_SAM-like_N"/>
</dbReference>
<dbReference type="InterPro" id="IPR010998">
    <property type="entry name" value="Integrase_recombinase_N"/>
</dbReference>
<dbReference type="InterPro" id="IPR044068">
    <property type="entry name" value="CB"/>
</dbReference>
<evidence type="ECO:0000256" key="2">
    <source>
        <dbReference type="ARBA" id="ARBA00023125"/>
    </source>
</evidence>
<keyword evidence="1" id="KW-0229">DNA integration</keyword>
<keyword evidence="2 4" id="KW-0238">DNA-binding</keyword>
<protein>
    <submittedName>
        <fullName evidence="7">Site-specific recombinase XerD</fullName>
    </submittedName>
</protein>
<evidence type="ECO:0000259" key="6">
    <source>
        <dbReference type="PROSITE" id="PS51900"/>
    </source>
</evidence>
<dbReference type="Pfam" id="PF00589">
    <property type="entry name" value="Phage_integrase"/>
    <property type="match status" value="1"/>
</dbReference>
<dbReference type="Gene3D" id="1.10.443.10">
    <property type="entry name" value="Intergrase catalytic core"/>
    <property type="match status" value="1"/>
</dbReference>
<reference evidence="8" key="1">
    <citation type="submission" date="2016-10" db="EMBL/GenBank/DDBJ databases">
        <authorList>
            <person name="Varghese N."/>
            <person name="Submissions S."/>
        </authorList>
    </citation>
    <scope>NUCLEOTIDE SEQUENCE [LARGE SCALE GENOMIC DNA]</scope>
    <source>
        <strain evidence="8">CGMCC 4.3530</strain>
    </source>
</reference>
<proteinExistence type="predicted"/>
<evidence type="ECO:0000256" key="1">
    <source>
        <dbReference type="ARBA" id="ARBA00022908"/>
    </source>
</evidence>
<sequence>MLGVWGVHDAAVRVIKHRDGGIVRRVELVDEPGEPIGSACRFLNHLVDRGFSPHTLCAYAYDLKYLFTFLREEGMDWQEFRAPDALRLLAFLRRTPSRRSAQRLGLTVVVGGADTPGKLLAPSTVNRILAAVASFYDWAIVAEEYDGDASPMQMRSDPALARVPDRRQPFMGRASRQKPVRRTVTVKQPRRLPRPMDDSVLEDFIGSLKRLRDLAMFLLMLDGGLRPGEVLSLHLADVSYGRRRVTVRKRDDHPHGVRGKSRTERIVDLHEPRTLDAVSRYVMHERPLDADSPFVFLIGGNGARRLEPLGYDALVRLFSRRMDKLGLRAPERTPHALRHTHATAMWEGGMRELSLQKRLGHASPESTKVYTRVSDEAVLADYTQALENNR</sequence>
<dbReference type="STRING" id="418495.SAMN05216215_104279"/>
<evidence type="ECO:0000259" key="5">
    <source>
        <dbReference type="PROSITE" id="PS51898"/>
    </source>
</evidence>
<accession>A0A1H3PKN5</accession>
<dbReference type="InterPro" id="IPR002104">
    <property type="entry name" value="Integrase_catalytic"/>
</dbReference>
<dbReference type="SUPFAM" id="SSF56349">
    <property type="entry name" value="DNA breaking-rejoining enzymes"/>
    <property type="match status" value="1"/>
</dbReference>
<dbReference type="InterPro" id="IPR011010">
    <property type="entry name" value="DNA_brk_join_enz"/>
</dbReference>
<feature type="domain" description="Tyr recombinase" evidence="5">
    <location>
        <begin position="191"/>
        <end position="383"/>
    </location>
</feature>
<dbReference type="PROSITE" id="PS51900">
    <property type="entry name" value="CB"/>
    <property type="match status" value="1"/>
</dbReference>
<keyword evidence="3" id="KW-0233">DNA recombination</keyword>
<dbReference type="AlphaFoldDB" id="A0A1H3PKN5"/>
<dbReference type="PROSITE" id="PS51898">
    <property type="entry name" value="TYR_RECOMBINASE"/>
    <property type="match status" value="1"/>
</dbReference>
<evidence type="ECO:0000256" key="3">
    <source>
        <dbReference type="ARBA" id="ARBA00023172"/>
    </source>
</evidence>
<keyword evidence="8" id="KW-1185">Reference proteome</keyword>
<dbReference type="GO" id="GO:0006310">
    <property type="term" value="P:DNA recombination"/>
    <property type="evidence" value="ECO:0007669"/>
    <property type="project" value="UniProtKB-KW"/>
</dbReference>
<dbReference type="GO" id="GO:0015074">
    <property type="term" value="P:DNA integration"/>
    <property type="evidence" value="ECO:0007669"/>
    <property type="project" value="UniProtKB-KW"/>
</dbReference>
<name>A0A1H3PKN5_9PSEU</name>
<evidence type="ECO:0000313" key="8">
    <source>
        <dbReference type="Proteomes" id="UP000199529"/>
    </source>
</evidence>
<evidence type="ECO:0000313" key="7">
    <source>
        <dbReference type="EMBL" id="SDZ01528.1"/>
    </source>
</evidence>
<organism evidence="7 8">
    <name type="scientific">Saccharopolyspora shandongensis</name>
    <dbReference type="NCBI Taxonomy" id="418495"/>
    <lineage>
        <taxon>Bacteria</taxon>
        <taxon>Bacillati</taxon>
        <taxon>Actinomycetota</taxon>
        <taxon>Actinomycetes</taxon>
        <taxon>Pseudonocardiales</taxon>
        <taxon>Pseudonocardiaceae</taxon>
        <taxon>Saccharopolyspora</taxon>
    </lineage>
</organism>
<dbReference type="InterPro" id="IPR050090">
    <property type="entry name" value="Tyrosine_recombinase_XerCD"/>
</dbReference>